<dbReference type="PANTHER" id="PTHR43671:SF85">
    <property type="entry name" value="KINASE, PUTATIVE-RELATED"/>
    <property type="match status" value="1"/>
</dbReference>
<proteinExistence type="predicted"/>
<name>A0ABT4AHN5_9BACT</name>
<feature type="compositionally biased region" description="Polar residues" evidence="5">
    <location>
        <begin position="348"/>
        <end position="360"/>
    </location>
</feature>
<evidence type="ECO:0000256" key="4">
    <source>
        <dbReference type="ARBA" id="ARBA00022840"/>
    </source>
</evidence>
<dbReference type="InterPro" id="IPR011009">
    <property type="entry name" value="Kinase-like_dom_sf"/>
</dbReference>
<keyword evidence="4" id="KW-0067">ATP-binding</keyword>
<dbReference type="InterPro" id="IPR000719">
    <property type="entry name" value="Prot_kinase_dom"/>
</dbReference>
<feature type="region of interest" description="Disordered" evidence="5">
    <location>
        <begin position="344"/>
        <end position="400"/>
    </location>
</feature>
<evidence type="ECO:0000313" key="8">
    <source>
        <dbReference type="Proteomes" id="UP001207654"/>
    </source>
</evidence>
<dbReference type="GO" id="GO:0016301">
    <property type="term" value="F:kinase activity"/>
    <property type="evidence" value="ECO:0007669"/>
    <property type="project" value="UniProtKB-KW"/>
</dbReference>
<evidence type="ECO:0000256" key="5">
    <source>
        <dbReference type="SAM" id="MobiDB-lite"/>
    </source>
</evidence>
<dbReference type="SMART" id="SM00220">
    <property type="entry name" value="S_TKc"/>
    <property type="match status" value="1"/>
</dbReference>
<dbReference type="Gene3D" id="1.10.510.10">
    <property type="entry name" value="Transferase(Phosphotransferase) domain 1"/>
    <property type="match status" value="1"/>
</dbReference>
<reference evidence="7 8" key="1">
    <citation type="submission" date="2022-11" db="EMBL/GenBank/DDBJ databases">
        <title>Minimal conservation of predation-associated metabolite biosynthetic gene clusters underscores biosynthetic potential of Myxococcota including descriptions for ten novel species: Archangium lansinium sp. nov., Myxococcus landrumus sp. nov., Nannocystis bai.</title>
        <authorList>
            <person name="Ahearne A."/>
            <person name="Stevens C."/>
            <person name="Phillips K."/>
        </authorList>
    </citation>
    <scope>NUCLEOTIDE SEQUENCE [LARGE SCALE GENOMIC DNA]</scope>
    <source>
        <strain evidence="7 8">MIWBW</strain>
    </source>
</reference>
<keyword evidence="1" id="KW-0808">Transferase</keyword>
<gene>
    <name evidence="7" type="ORF">OV287_40915</name>
</gene>
<dbReference type="InterPro" id="IPR050660">
    <property type="entry name" value="NEK_Ser/Thr_kinase"/>
</dbReference>
<sequence length="559" mass="60047">MLDEIGGQAWSAQPGPRFEPGTEVAGFTIEGTIASGSFGTVYRARRSGRLYAIKLVRIDPRADREAAALRLVRHPNVVTYHGYGFWPEDEPRFLVLALELVEGRTLDVWAAEENPSALELVMRMLLPFALTLADVHASGVVHRDIKEANIVMREADGQPVLVDFGAAGLKEGALRLTMRLPPGTAEYRSPEALRFAREWEGEPYPFAPGDDLWALGVVTYILLTRTLPFGDRNGPDLNRAILERTPPAPSVLNPRVPLALSDLCMGMLEKEPEARYPEAKALAEDLLELCTQADSTWRTPLFPREGHEKHPAPAPAVPGGQRPGRWRIAGLALGALLLLCAPPGDTPRTASSSSLETPPGTSGREVVAPVTPAESAPGAALPPAPVAAATNSEEPKMKKSKTVRTLIVAGCVAGSPGCVSGPQPRPLPPPAECPPGAAAAHKRFGLFPGDVHGVLFLPFDKRPRIVPVREGQKVRAEIIGPWDRLPEETTFDGRLHLGDERVYGRFTAAHLPSGETVPVCLEVMTIGESMRGNGVAPGSTSTQALVISSVSVQVVERFK</sequence>
<feature type="region of interest" description="Disordered" evidence="5">
    <location>
        <begin position="302"/>
        <end position="321"/>
    </location>
</feature>
<feature type="domain" description="Protein kinase" evidence="6">
    <location>
        <begin position="27"/>
        <end position="287"/>
    </location>
</feature>
<evidence type="ECO:0000313" key="7">
    <source>
        <dbReference type="EMBL" id="MCY1080826.1"/>
    </source>
</evidence>
<organism evidence="7 8">
    <name type="scientific">Archangium lansingense</name>
    <dbReference type="NCBI Taxonomy" id="2995310"/>
    <lineage>
        <taxon>Bacteria</taxon>
        <taxon>Pseudomonadati</taxon>
        <taxon>Myxococcota</taxon>
        <taxon>Myxococcia</taxon>
        <taxon>Myxococcales</taxon>
        <taxon>Cystobacterineae</taxon>
        <taxon>Archangiaceae</taxon>
        <taxon>Archangium</taxon>
    </lineage>
</organism>
<evidence type="ECO:0000256" key="3">
    <source>
        <dbReference type="ARBA" id="ARBA00022777"/>
    </source>
</evidence>
<dbReference type="PROSITE" id="PS00108">
    <property type="entry name" value="PROTEIN_KINASE_ST"/>
    <property type="match status" value="1"/>
</dbReference>
<dbReference type="Pfam" id="PF00069">
    <property type="entry name" value="Pkinase"/>
    <property type="match status" value="1"/>
</dbReference>
<evidence type="ECO:0000259" key="6">
    <source>
        <dbReference type="PROSITE" id="PS50011"/>
    </source>
</evidence>
<dbReference type="PROSITE" id="PS50011">
    <property type="entry name" value="PROTEIN_KINASE_DOM"/>
    <property type="match status" value="1"/>
</dbReference>
<keyword evidence="2" id="KW-0547">Nucleotide-binding</keyword>
<dbReference type="PANTHER" id="PTHR43671">
    <property type="entry name" value="SERINE/THREONINE-PROTEIN KINASE NEK"/>
    <property type="match status" value="1"/>
</dbReference>
<evidence type="ECO:0000256" key="2">
    <source>
        <dbReference type="ARBA" id="ARBA00022741"/>
    </source>
</evidence>
<dbReference type="RefSeq" id="WP_267539455.1">
    <property type="nucleotide sequence ID" value="NZ_JAPNKA010000001.1"/>
</dbReference>
<evidence type="ECO:0000256" key="1">
    <source>
        <dbReference type="ARBA" id="ARBA00022679"/>
    </source>
</evidence>
<dbReference type="CDD" id="cd14014">
    <property type="entry name" value="STKc_PknB_like"/>
    <property type="match status" value="1"/>
</dbReference>
<comment type="caution">
    <text evidence="7">The sequence shown here is derived from an EMBL/GenBank/DDBJ whole genome shotgun (WGS) entry which is preliminary data.</text>
</comment>
<accession>A0ABT4AHN5</accession>
<dbReference type="Proteomes" id="UP001207654">
    <property type="component" value="Unassembled WGS sequence"/>
</dbReference>
<dbReference type="SUPFAM" id="SSF56112">
    <property type="entry name" value="Protein kinase-like (PK-like)"/>
    <property type="match status" value="1"/>
</dbReference>
<keyword evidence="8" id="KW-1185">Reference proteome</keyword>
<protein>
    <submittedName>
        <fullName evidence="7">Serine/threonine-protein kinase</fullName>
    </submittedName>
</protein>
<keyword evidence="3 7" id="KW-0418">Kinase</keyword>
<dbReference type="EMBL" id="JAPNKA010000001">
    <property type="protein sequence ID" value="MCY1080826.1"/>
    <property type="molecule type" value="Genomic_DNA"/>
</dbReference>
<dbReference type="InterPro" id="IPR008271">
    <property type="entry name" value="Ser/Thr_kinase_AS"/>
</dbReference>